<dbReference type="AlphaFoldDB" id="A0A7W8VBW5"/>
<name>A0A7W8VBW5_9ACTN</name>
<organism evidence="2 3">
    <name type="scientific">Nocardiopsis composta</name>
    <dbReference type="NCBI Taxonomy" id="157465"/>
    <lineage>
        <taxon>Bacteria</taxon>
        <taxon>Bacillati</taxon>
        <taxon>Actinomycetota</taxon>
        <taxon>Actinomycetes</taxon>
        <taxon>Streptosporangiales</taxon>
        <taxon>Nocardiopsidaceae</taxon>
        <taxon>Nocardiopsis</taxon>
    </lineage>
</organism>
<protein>
    <submittedName>
        <fullName evidence="2">Uncharacterized protein</fullName>
    </submittedName>
</protein>
<reference evidence="2 3" key="1">
    <citation type="submission" date="2020-08" db="EMBL/GenBank/DDBJ databases">
        <title>Sequencing the genomes of 1000 actinobacteria strains.</title>
        <authorList>
            <person name="Klenk H.-P."/>
        </authorList>
    </citation>
    <scope>NUCLEOTIDE SEQUENCE [LARGE SCALE GENOMIC DNA]</scope>
    <source>
        <strain evidence="2 3">DSM 44551</strain>
    </source>
</reference>
<feature type="chain" id="PRO_5031322797" evidence="1">
    <location>
        <begin position="21"/>
        <end position="290"/>
    </location>
</feature>
<dbReference type="Proteomes" id="UP000572635">
    <property type="component" value="Unassembled WGS sequence"/>
</dbReference>
<feature type="signal peptide" evidence="1">
    <location>
        <begin position="1"/>
        <end position="20"/>
    </location>
</feature>
<comment type="caution">
    <text evidence="2">The sequence shown here is derived from an EMBL/GenBank/DDBJ whole genome shotgun (WGS) entry which is preliminary data.</text>
</comment>
<sequence>MPRRPSLLAALLLTAAGCTAAPGTGDQEVPPVGEQARALSVPFDDYILSRLDLHTIEYAEDLLTQDCMRGLGLDWEMLPPPAEHDDDPLNRRRYGLIEPEMAERYGYHPPPLTPGQQEREEVWAEREALPAAEEAAAYGEDGEGGCRADARQRLQADVPEMDPDLLNGYIGDAFEASQQDPAVTEAFEEWGSCMADEGFDYAGPLDAPADPAWWEEEEEAASPAEIDTARADVRCKEEADLVEVWSAAEEEIQNEVIAANPADFELFEQARDAELGAAREVIEEARAATG</sequence>
<evidence type="ECO:0000313" key="3">
    <source>
        <dbReference type="Proteomes" id="UP000572635"/>
    </source>
</evidence>
<evidence type="ECO:0000313" key="2">
    <source>
        <dbReference type="EMBL" id="MBB5430572.1"/>
    </source>
</evidence>
<dbReference type="PROSITE" id="PS51257">
    <property type="entry name" value="PROKAR_LIPOPROTEIN"/>
    <property type="match status" value="1"/>
</dbReference>
<gene>
    <name evidence="2" type="ORF">HDA36_000656</name>
</gene>
<evidence type="ECO:0000256" key="1">
    <source>
        <dbReference type="SAM" id="SignalP"/>
    </source>
</evidence>
<dbReference type="EMBL" id="JACHDB010000001">
    <property type="protein sequence ID" value="MBB5430572.1"/>
    <property type="molecule type" value="Genomic_DNA"/>
</dbReference>
<accession>A0A7W8VBW5</accession>
<proteinExistence type="predicted"/>
<keyword evidence="1" id="KW-0732">Signal</keyword>
<dbReference type="RefSeq" id="WP_184388546.1">
    <property type="nucleotide sequence ID" value="NZ_BAAAJD010000023.1"/>
</dbReference>
<keyword evidence="3" id="KW-1185">Reference proteome</keyword>